<dbReference type="AlphaFoldDB" id="A0A6D2JLN5"/>
<proteinExistence type="predicted"/>
<feature type="region of interest" description="Disordered" evidence="1">
    <location>
        <begin position="80"/>
        <end position="130"/>
    </location>
</feature>
<accession>A0A6D2JLN5</accession>
<dbReference type="Proteomes" id="UP000467841">
    <property type="component" value="Unassembled WGS sequence"/>
</dbReference>
<keyword evidence="3" id="KW-1185">Reference proteome</keyword>
<reference evidence="2" key="1">
    <citation type="submission" date="2020-01" db="EMBL/GenBank/DDBJ databases">
        <authorList>
            <person name="Mishra B."/>
        </authorList>
    </citation>
    <scope>NUCLEOTIDE SEQUENCE [LARGE SCALE GENOMIC DNA]</scope>
</reference>
<feature type="region of interest" description="Disordered" evidence="1">
    <location>
        <begin position="1"/>
        <end position="35"/>
    </location>
</feature>
<sequence>MDSRDRKGKGIAMDDDDKTKRRARSSGNPDRLLGEAIRADAAEARRRKAAEAEAAAEAKRVVERTEMEEAIRVAAEAERREAAEKRMKAREECGPCDDYDSEEGYHDGIPSDDSDADSESDDKEVPDRPR</sequence>
<comment type="caution">
    <text evidence="2">The sequence shown here is derived from an EMBL/GenBank/DDBJ whole genome shotgun (WGS) entry which is preliminary data.</text>
</comment>
<feature type="compositionally biased region" description="Acidic residues" evidence="1">
    <location>
        <begin position="110"/>
        <end position="122"/>
    </location>
</feature>
<name>A0A6D2JLN5_9BRAS</name>
<evidence type="ECO:0000313" key="2">
    <source>
        <dbReference type="EMBL" id="CAA7040696.1"/>
    </source>
</evidence>
<evidence type="ECO:0000313" key="3">
    <source>
        <dbReference type="Proteomes" id="UP000467841"/>
    </source>
</evidence>
<feature type="compositionally biased region" description="Basic and acidic residues" evidence="1">
    <location>
        <begin position="80"/>
        <end position="93"/>
    </location>
</feature>
<gene>
    <name evidence="2" type="ORF">MERR_LOCUS27931</name>
</gene>
<evidence type="ECO:0000256" key="1">
    <source>
        <dbReference type="SAM" id="MobiDB-lite"/>
    </source>
</evidence>
<protein>
    <submittedName>
        <fullName evidence="2">Uncharacterized protein</fullName>
    </submittedName>
</protein>
<dbReference type="EMBL" id="CACVBM020001232">
    <property type="protein sequence ID" value="CAA7040696.1"/>
    <property type="molecule type" value="Genomic_DNA"/>
</dbReference>
<organism evidence="2 3">
    <name type="scientific">Microthlaspi erraticum</name>
    <dbReference type="NCBI Taxonomy" id="1685480"/>
    <lineage>
        <taxon>Eukaryota</taxon>
        <taxon>Viridiplantae</taxon>
        <taxon>Streptophyta</taxon>
        <taxon>Embryophyta</taxon>
        <taxon>Tracheophyta</taxon>
        <taxon>Spermatophyta</taxon>
        <taxon>Magnoliopsida</taxon>
        <taxon>eudicotyledons</taxon>
        <taxon>Gunneridae</taxon>
        <taxon>Pentapetalae</taxon>
        <taxon>rosids</taxon>
        <taxon>malvids</taxon>
        <taxon>Brassicales</taxon>
        <taxon>Brassicaceae</taxon>
        <taxon>Coluteocarpeae</taxon>
        <taxon>Microthlaspi</taxon>
    </lineage>
</organism>